<keyword evidence="3" id="KW-1185">Reference proteome</keyword>
<dbReference type="EMBL" id="JAYKXP010000152">
    <property type="protein sequence ID" value="KAK7022701.1"/>
    <property type="molecule type" value="Genomic_DNA"/>
</dbReference>
<name>A0AAW0BC18_9AGAR</name>
<keyword evidence="1" id="KW-0472">Membrane</keyword>
<reference evidence="2 3" key="1">
    <citation type="submission" date="2024-01" db="EMBL/GenBank/DDBJ databases">
        <title>A draft genome for a cacao thread blight-causing isolate of Paramarasmius palmivorus.</title>
        <authorList>
            <person name="Baruah I.K."/>
            <person name="Bukari Y."/>
            <person name="Amoako-Attah I."/>
            <person name="Meinhardt L.W."/>
            <person name="Bailey B.A."/>
            <person name="Cohen S.P."/>
        </authorList>
    </citation>
    <scope>NUCLEOTIDE SEQUENCE [LARGE SCALE GENOMIC DNA]</scope>
    <source>
        <strain evidence="2 3">GH-12</strain>
    </source>
</reference>
<accession>A0AAW0BC18</accession>
<comment type="caution">
    <text evidence="2">The sequence shown here is derived from an EMBL/GenBank/DDBJ whole genome shotgun (WGS) entry which is preliminary data.</text>
</comment>
<dbReference type="AlphaFoldDB" id="A0AAW0BC18"/>
<feature type="transmembrane region" description="Helical" evidence="1">
    <location>
        <begin position="12"/>
        <end position="29"/>
    </location>
</feature>
<evidence type="ECO:0000313" key="2">
    <source>
        <dbReference type="EMBL" id="KAK7022701.1"/>
    </source>
</evidence>
<proteinExistence type="predicted"/>
<protein>
    <submittedName>
        <fullName evidence="2">Uncharacterized protein</fullName>
    </submittedName>
</protein>
<sequence length="188" mass="20216">MTLGNVVADYALVLYFVSFFLNAFAWSVIDSTPIETGTGDAMDGKGHTSFSSRIRTSFKLLCTPRGIGWSHEPKSAISPSPVASTKPISFVMKQIITGSIKFFLLDGLNAYLGLIPAFHVGGPSIADTTFIWRCVNTGAFAISAATSMSAMYDITSVVSVCLGLSKPHEWPPLFGSVRYASTIRGFWG</sequence>
<evidence type="ECO:0000256" key="1">
    <source>
        <dbReference type="SAM" id="Phobius"/>
    </source>
</evidence>
<keyword evidence="1" id="KW-1133">Transmembrane helix</keyword>
<organism evidence="2 3">
    <name type="scientific">Paramarasmius palmivorus</name>
    <dbReference type="NCBI Taxonomy" id="297713"/>
    <lineage>
        <taxon>Eukaryota</taxon>
        <taxon>Fungi</taxon>
        <taxon>Dikarya</taxon>
        <taxon>Basidiomycota</taxon>
        <taxon>Agaricomycotina</taxon>
        <taxon>Agaricomycetes</taxon>
        <taxon>Agaricomycetidae</taxon>
        <taxon>Agaricales</taxon>
        <taxon>Marasmiineae</taxon>
        <taxon>Marasmiaceae</taxon>
        <taxon>Paramarasmius</taxon>
    </lineage>
</organism>
<dbReference type="Proteomes" id="UP001383192">
    <property type="component" value="Unassembled WGS sequence"/>
</dbReference>
<keyword evidence="1" id="KW-0812">Transmembrane</keyword>
<evidence type="ECO:0000313" key="3">
    <source>
        <dbReference type="Proteomes" id="UP001383192"/>
    </source>
</evidence>
<gene>
    <name evidence="2" type="ORF">VNI00_017027</name>
</gene>